<accession>X1RIT8</accession>
<keyword evidence="4" id="KW-0378">Hydrolase</keyword>
<comment type="similarity">
    <text evidence="2">Belongs to the peptidase M14 family.</text>
</comment>
<feature type="non-terminal residue" evidence="9">
    <location>
        <position position="1"/>
    </location>
</feature>
<feature type="domain" description="Peptidase M14" evidence="8">
    <location>
        <begin position="28"/>
        <end position="215"/>
    </location>
</feature>
<comment type="cofactor">
    <cofactor evidence="1">
        <name>Zn(2+)</name>
        <dbReference type="ChEBI" id="CHEBI:29105"/>
    </cofactor>
</comment>
<feature type="compositionally biased region" description="Acidic residues" evidence="7">
    <location>
        <begin position="159"/>
        <end position="177"/>
    </location>
</feature>
<organism evidence="9">
    <name type="scientific">marine sediment metagenome</name>
    <dbReference type="NCBI Taxonomy" id="412755"/>
    <lineage>
        <taxon>unclassified sequences</taxon>
        <taxon>metagenomes</taxon>
        <taxon>ecological metagenomes</taxon>
    </lineage>
</organism>
<evidence type="ECO:0000256" key="1">
    <source>
        <dbReference type="ARBA" id="ARBA00001947"/>
    </source>
</evidence>
<protein>
    <recommendedName>
        <fullName evidence="8">Peptidase M14 domain-containing protein</fullName>
    </recommendedName>
</protein>
<dbReference type="AlphaFoldDB" id="X1RIT8"/>
<dbReference type="GO" id="GO:0005615">
    <property type="term" value="C:extracellular space"/>
    <property type="evidence" value="ECO:0007669"/>
    <property type="project" value="TreeGrafter"/>
</dbReference>
<dbReference type="PROSITE" id="PS52035">
    <property type="entry name" value="PEPTIDASE_M14"/>
    <property type="match status" value="1"/>
</dbReference>
<keyword evidence="6" id="KW-0482">Metalloprotease</keyword>
<dbReference type="GO" id="GO:0006508">
    <property type="term" value="P:proteolysis"/>
    <property type="evidence" value="ECO:0007669"/>
    <property type="project" value="UniProtKB-KW"/>
</dbReference>
<keyword evidence="5" id="KW-0862">Zinc</keyword>
<dbReference type="GO" id="GO:0004181">
    <property type="term" value="F:metallocarboxypeptidase activity"/>
    <property type="evidence" value="ECO:0007669"/>
    <property type="project" value="InterPro"/>
</dbReference>
<dbReference type="EMBL" id="BARW01012127">
    <property type="protein sequence ID" value="GAI80667.1"/>
    <property type="molecule type" value="Genomic_DNA"/>
</dbReference>
<keyword evidence="3" id="KW-0645">Protease</keyword>
<evidence type="ECO:0000256" key="2">
    <source>
        <dbReference type="ARBA" id="ARBA00005988"/>
    </source>
</evidence>
<evidence type="ECO:0000259" key="8">
    <source>
        <dbReference type="PROSITE" id="PS52035"/>
    </source>
</evidence>
<dbReference type="SMART" id="SM00631">
    <property type="entry name" value="Zn_pept"/>
    <property type="match status" value="1"/>
</dbReference>
<dbReference type="InterPro" id="IPR000834">
    <property type="entry name" value="Peptidase_M14"/>
</dbReference>
<evidence type="ECO:0000256" key="7">
    <source>
        <dbReference type="SAM" id="MobiDB-lite"/>
    </source>
</evidence>
<reference evidence="9" key="1">
    <citation type="journal article" date="2014" name="Front. Microbiol.">
        <title>High frequency of phylogenetically diverse reductive dehalogenase-homologous genes in deep subseafloor sedimentary metagenomes.</title>
        <authorList>
            <person name="Kawai M."/>
            <person name="Futagami T."/>
            <person name="Toyoda A."/>
            <person name="Takaki Y."/>
            <person name="Nishi S."/>
            <person name="Hori S."/>
            <person name="Arai W."/>
            <person name="Tsubouchi T."/>
            <person name="Morono Y."/>
            <person name="Uchiyama I."/>
            <person name="Ito T."/>
            <person name="Fujiyama A."/>
            <person name="Inagaki F."/>
            <person name="Takami H."/>
        </authorList>
    </citation>
    <scope>NUCLEOTIDE SEQUENCE</scope>
    <source>
        <strain evidence="9">Expedition CK06-06</strain>
    </source>
</reference>
<name>X1RIT8_9ZZZZ</name>
<evidence type="ECO:0000256" key="3">
    <source>
        <dbReference type="ARBA" id="ARBA00022670"/>
    </source>
</evidence>
<evidence type="ECO:0000256" key="5">
    <source>
        <dbReference type="ARBA" id="ARBA00022833"/>
    </source>
</evidence>
<dbReference type="Pfam" id="PF00246">
    <property type="entry name" value="Peptidase_M14"/>
    <property type="match status" value="1"/>
</dbReference>
<evidence type="ECO:0000313" key="9">
    <source>
        <dbReference type="EMBL" id="GAI80667.1"/>
    </source>
</evidence>
<dbReference type="PANTHER" id="PTHR11705:SF143">
    <property type="entry name" value="SLL0236 PROTEIN"/>
    <property type="match status" value="1"/>
</dbReference>
<dbReference type="SUPFAM" id="SSF53187">
    <property type="entry name" value="Zn-dependent exopeptidases"/>
    <property type="match status" value="1"/>
</dbReference>
<evidence type="ECO:0000256" key="4">
    <source>
        <dbReference type="ARBA" id="ARBA00022801"/>
    </source>
</evidence>
<evidence type="ECO:0000256" key="6">
    <source>
        <dbReference type="ARBA" id="ARBA00023049"/>
    </source>
</evidence>
<sequence length="215" mass="25069">SPTYAQKKLQKSPGGYHGELDFPISWNRYYSYAEWTKIMHDIQKKYPHLADIESIGKSRMGRDQYLITITAKSTGKHDEKTAMWVDGAVHGNEVNGITCSLYLMWYLLTRYDYDKYVYDLVNNCTFYILPGLNVDANVSFVEFPNTASNPREPYRPEDNDGDGLYDEDRTEDVDGDGELSTMYIDDPKGEYKLSIDKRQFIRITDEKETCLRFRR</sequence>
<comment type="caution">
    <text evidence="9">The sequence shown here is derived from an EMBL/GenBank/DDBJ whole genome shotgun (WGS) entry which is preliminary data.</text>
</comment>
<gene>
    <name evidence="9" type="ORF">S12H4_23009</name>
</gene>
<feature type="non-terminal residue" evidence="9">
    <location>
        <position position="215"/>
    </location>
</feature>
<dbReference type="PANTHER" id="PTHR11705">
    <property type="entry name" value="PROTEASE FAMILY M14 CARBOXYPEPTIDASE A,B"/>
    <property type="match status" value="1"/>
</dbReference>
<dbReference type="GO" id="GO:0008270">
    <property type="term" value="F:zinc ion binding"/>
    <property type="evidence" value="ECO:0007669"/>
    <property type="project" value="InterPro"/>
</dbReference>
<proteinExistence type="inferred from homology"/>
<dbReference type="Gene3D" id="3.40.630.10">
    <property type="entry name" value="Zn peptidases"/>
    <property type="match status" value="1"/>
</dbReference>
<feature type="region of interest" description="Disordered" evidence="7">
    <location>
        <begin position="145"/>
        <end position="179"/>
    </location>
</feature>